<evidence type="ECO:0000313" key="6">
    <source>
        <dbReference type="Proteomes" id="UP000572953"/>
    </source>
</evidence>
<dbReference type="EMBL" id="RGMI01000009">
    <property type="protein sequence ID" value="NCU50265.1"/>
    <property type="molecule type" value="Genomic_DNA"/>
</dbReference>
<dbReference type="HAMAP" id="MF_00003">
    <property type="entry name" value="RbfA"/>
    <property type="match status" value="1"/>
</dbReference>
<evidence type="ECO:0000256" key="1">
    <source>
        <dbReference type="ARBA" id="ARBA00022517"/>
    </source>
</evidence>
<dbReference type="Gene3D" id="3.30.300.20">
    <property type="match status" value="1"/>
</dbReference>
<comment type="subcellular location">
    <subcellularLocation>
        <location evidence="2">Cytoplasm</location>
    </subcellularLocation>
</comment>
<name>A0A845S9G1_9PROT</name>
<dbReference type="EMBL" id="RGET01000037">
    <property type="protein sequence ID" value="NBN88025.1"/>
    <property type="molecule type" value="Genomic_DNA"/>
</dbReference>
<dbReference type="PANTHER" id="PTHR33515">
    <property type="entry name" value="RIBOSOME-BINDING FACTOR A, CHLOROPLASTIC-RELATED"/>
    <property type="match status" value="1"/>
</dbReference>
<comment type="function">
    <text evidence="2">One of several proteins that assist in the late maturation steps of the functional core of the 30S ribosomal subunit. Associates with free 30S ribosomal subunits (but not with 30S subunits that are part of 70S ribosomes or polysomes). Required for efficient processing of 16S rRNA. May interact with the 5'-terminal helix region of 16S rRNA.</text>
</comment>
<comment type="subunit">
    <text evidence="2">Monomer. Binds 30S ribosomal subunits, but not 50S ribosomal subunits or 70S ribosomes.</text>
</comment>
<evidence type="ECO:0000256" key="2">
    <source>
        <dbReference type="HAMAP-Rule" id="MF_00003"/>
    </source>
</evidence>
<evidence type="ECO:0000313" key="3">
    <source>
        <dbReference type="EMBL" id="NBN88025.1"/>
    </source>
</evidence>
<dbReference type="Pfam" id="PF02033">
    <property type="entry name" value="RBFA"/>
    <property type="match status" value="1"/>
</dbReference>
<dbReference type="InterPro" id="IPR015946">
    <property type="entry name" value="KH_dom-like_a/b"/>
</dbReference>
<dbReference type="SUPFAM" id="SSF89919">
    <property type="entry name" value="Ribosome-binding factor A, RbfA"/>
    <property type="match status" value="1"/>
</dbReference>
<dbReference type="GO" id="GO:0030490">
    <property type="term" value="P:maturation of SSU-rRNA"/>
    <property type="evidence" value="ECO:0007669"/>
    <property type="project" value="UniProtKB-UniRule"/>
</dbReference>
<dbReference type="InterPro" id="IPR000238">
    <property type="entry name" value="RbfA"/>
</dbReference>
<dbReference type="PANTHER" id="PTHR33515:SF1">
    <property type="entry name" value="RIBOSOME-BINDING FACTOR A, CHLOROPLASTIC-RELATED"/>
    <property type="match status" value="1"/>
</dbReference>
<protein>
    <recommendedName>
        <fullName evidence="2">Ribosome-binding factor A</fullName>
    </recommendedName>
</protein>
<dbReference type="EMBL" id="RGGN01000135">
    <property type="protein sequence ID" value="NCU63152.1"/>
    <property type="molecule type" value="Genomic_DNA"/>
</dbReference>
<dbReference type="Proteomes" id="UP000713222">
    <property type="component" value="Unassembled WGS sequence"/>
</dbReference>
<dbReference type="GO" id="GO:0043024">
    <property type="term" value="F:ribosomal small subunit binding"/>
    <property type="evidence" value="ECO:0007669"/>
    <property type="project" value="TreeGrafter"/>
</dbReference>
<keyword evidence="1 2" id="KW-0690">Ribosome biogenesis</keyword>
<dbReference type="InterPro" id="IPR023799">
    <property type="entry name" value="RbfA_dom_sf"/>
</dbReference>
<evidence type="ECO:0000313" key="4">
    <source>
        <dbReference type="EMBL" id="NCU50265.1"/>
    </source>
</evidence>
<dbReference type="NCBIfam" id="TIGR00082">
    <property type="entry name" value="rbfA"/>
    <property type="match status" value="1"/>
</dbReference>
<evidence type="ECO:0000313" key="5">
    <source>
        <dbReference type="EMBL" id="NCU63152.1"/>
    </source>
</evidence>
<comment type="caution">
    <text evidence="5">The sequence shown here is derived from an EMBL/GenBank/DDBJ whole genome shotgun (WGS) entry which is preliminary data.</text>
</comment>
<reference evidence="5 6" key="1">
    <citation type="submission" date="2018-10" db="EMBL/GenBank/DDBJ databases">
        <title>Iterative Subtractive Binning of Freshwater Chronoseries Metagenomes Recovers Nearly Complete Genomes from over Four Hundred Novel Species.</title>
        <authorList>
            <person name="Rodriguez-R L.M."/>
            <person name="Tsementzi D."/>
            <person name="Luo C."/>
            <person name="Konstantinidis K.T."/>
        </authorList>
    </citation>
    <scope>NUCLEOTIDE SEQUENCE [LARGE SCALE GENOMIC DNA]</scope>
    <source>
        <strain evidence="5">WB7_2B_003</strain>
        <strain evidence="3">WB7_6_001</strain>
        <strain evidence="4">WB8_1A_003</strain>
    </source>
</reference>
<comment type="similarity">
    <text evidence="2">Belongs to the RbfA family.</text>
</comment>
<proteinExistence type="inferred from homology"/>
<gene>
    <name evidence="2 5" type="primary">rbfA</name>
    <name evidence="3" type="ORF">EBV32_02915</name>
    <name evidence="5" type="ORF">EBV78_03575</name>
    <name evidence="4" type="ORF">EBX29_00560</name>
</gene>
<accession>A0A845S9G1</accession>
<dbReference type="AlphaFoldDB" id="A0A845S9G1"/>
<organism evidence="5 6">
    <name type="scientific">Candidatus Fonsibacter lacus</name>
    <dbReference type="NCBI Taxonomy" id="2576439"/>
    <lineage>
        <taxon>Bacteria</taxon>
        <taxon>Pseudomonadati</taxon>
        <taxon>Pseudomonadota</taxon>
        <taxon>Alphaproteobacteria</taxon>
        <taxon>Candidatus Pelagibacterales</taxon>
        <taxon>Candidatus Pelagibacterales incertae sedis</taxon>
        <taxon>Candidatus Fonsibacter</taxon>
    </lineage>
</organism>
<dbReference type="Proteomes" id="UP000699985">
    <property type="component" value="Unassembled WGS sequence"/>
</dbReference>
<sequence>MNIHLNDQPFTQRQLRVGELLKQLLGNLFIKEEVALPNINTRVITVSEVRMSPDLKHAKVFVMPLGGKNSEFILQSLINHSGLIKKEMSRNWKNKFLPNLHFVLDESFDYAEKIEKLIIKTHEND</sequence>
<dbReference type="Proteomes" id="UP000572953">
    <property type="component" value="Unassembled WGS sequence"/>
</dbReference>
<dbReference type="GO" id="GO:0005829">
    <property type="term" value="C:cytosol"/>
    <property type="evidence" value="ECO:0007669"/>
    <property type="project" value="TreeGrafter"/>
</dbReference>
<keyword evidence="2" id="KW-0963">Cytoplasm</keyword>